<dbReference type="Proteomes" id="UP000594263">
    <property type="component" value="Unplaced"/>
</dbReference>
<dbReference type="GO" id="GO:0004869">
    <property type="term" value="F:cysteine-type endopeptidase inhibitor activity"/>
    <property type="evidence" value="ECO:0007669"/>
    <property type="project" value="UniProtKB-KW"/>
</dbReference>
<dbReference type="SUPFAM" id="SSF54403">
    <property type="entry name" value="Cystatin/monellin"/>
    <property type="match status" value="1"/>
</dbReference>
<evidence type="ECO:0000256" key="2">
    <source>
        <dbReference type="ARBA" id="ARBA00022704"/>
    </source>
</evidence>
<evidence type="ECO:0000313" key="5">
    <source>
        <dbReference type="EnsemblPlants" id="Kaladp0068s0209.1.v1.1.CDS.1"/>
    </source>
</evidence>
<dbReference type="EnsemblPlants" id="Kaladp0068s0209.1.v1.1">
    <property type="protein sequence ID" value="Kaladp0068s0209.1.v1.1.CDS.1"/>
    <property type="gene ID" value="Kaladp0068s0209.v1.1"/>
</dbReference>
<evidence type="ECO:0000256" key="1">
    <source>
        <dbReference type="ARBA" id="ARBA00022690"/>
    </source>
</evidence>
<accession>A0A7N0UHD2</accession>
<feature type="chain" id="PRO_5029538500" description="Cystatin domain-containing protein" evidence="3">
    <location>
        <begin position="25"/>
        <end position="126"/>
    </location>
</feature>
<dbReference type="PANTHER" id="PTHR47364">
    <property type="entry name" value="CYSTEINE PROTEINASE INHIBITOR 5"/>
    <property type="match status" value="1"/>
</dbReference>
<proteinExistence type="predicted"/>
<feature type="domain" description="Cystatin" evidence="4">
    <location>
        <begin position="37"/>
        <end position="126"/>
    </location>
</feature>
<dbReference type="PROSITE" id="PS51257">
    <property type="entry name" value="PROKAR_LIPOPROTEIN"/>
    <property type="match status" value="1"/>
</dbReference>
<organism evidence="5 6">
    <name type="scientific">Kalanchoe fedtschenkoi</name>
    <name type="common">Lavender scallops</name>
    <name type="synonym">South American air plant</name>
    <dbReference type="NCBI Taxonomy" id="63787"/>
    <lineage>
        <taxon>Eukaryota</taxon>
        <taxon>Viridiplantae</taxon>
        <taxon>Streptophyta</taxon>
        <taxon>Embryophyta</taxon>
        <taxon>Tracheophyta</taxon>
        <taxon>Spermatophyta</taxon>
        <taxon>Magnoliopsida</taxon>
        <taxon>eudicotyledons</taxon>
        <taxon>Gunneridae</taxon>
        <taxon>Pentapetalae</taxon>
        <taxon>Saxifragales</taxon>
        <taxon>Crassulaceae</taxon>
        <taxon>Kalanchoe</taxon>
    </lineage>
</organism>
<protein>
    <recommendedName>
        <fullName evidence="4">Cystatin domain-containing protein</fullName>
    </recommendedName>
</protein>
<evidence type="ECO:0000313" key="6">
    <source>
        <dbReference type="Proteomes" id="UP000594263"/>
    </source>
</evidence>
<dbReference type="Gene3D" id="3.10.450.10">
    <property type="match status" value="1"/>
</dbReference>
<keyword evidence="1" id="KW-0646">Protease inhibitor</keyword>
<keyword evidence="3" id="KW-0732">Signal</keyword>
<feature type="signal peptide" evidence="3">
    <location>
        <begin position="1"/>
        <end position="24"/>
    </location>
</feature>
<keyword evidence="6" id="KW-1185">Reference proteome</keyword>
<name>A0A7N0UHD2_KALFE</name>
<dbReference type="PANTHER" id="PTHR47364:SF2">
    <property type="entry name" value="CYSTEINE PROTEINASE INHIBITOR 5"/>
    <property type="match status" value="1"/>
</dbReference>
<dbReference type="InterPro" id="IPR046350">
    <property type="entry name" value="Cystatin_sf"/>
</dbReference>
<dbReference type="Pfam" id="PF16845">
    <property type="entry name" value="SQAPI"/>
    <property type="match status" value="1"/>
</dbReference>
<dbReference type="OMA" id="DTFFGKW"/>
<sequence>MDFSKSALLLLIALLACAAPLISGSEEDEAEAPQPDTFFGKWVPIKDVTDPSIVAIGKFAVDEYNKKINEKLTFEKVARGAEKIVSGTYYGLQLSASSDSGSPKQYDALVYENLKQEKTLVGFKSV</sequence>
<evidence type="ECO:0000259" key="4">
    <source>
        <dbReference type="SMART" id="SM00043"/>
    </source>
</evidence>
<reference evidence="5" key="1">
    <citation type="submission" date="2021-01" db="UniProtKB">
        <authorList>
            <consortium name="EnsemblPlants"/>
        </authorList>
    </citation>
    <scope>IDENTIFICATION</scope>
</reference>
<dbReference type="InterPro" id="IPR000010">
    <property type="entry name" value="Cystatin_dom"/>
</dbReference>
<dbReference type="AlphaFoldDB" id="A0A7N0UHD2"/>
<dbReference type="CDD" id="cd00042">
    <property type="entry name" value="CY"/>
    <property type="match status" value="1"/>
</dbReference>
<dbReference type="SMART" id="SM00043">
    <property type="entry name" value="CY"/>
    <property type="match status" value="1"/>
</dbReference>
<evidence type="ECO:0000256" key="3">
    <source>
        <dbReference type="SAM" id="SignalP"/>
    </source>
</evidence>
<dbReference type="Gramene" id="Kaladp0068s0209.1.v1.1">
    <property type="protein sequence ID" value="Kaladp0068s0209.1.v1.1.CDS.1"/>
    <property type="gene ID" value="Kaladp0068s0209.v1.1"/>
</dbReference>
<keyword evidence="2" id="KW-0789">Thiol protease inhibitor</keyword>